<evidence type="ECO:0000256" key="8">
    <source>
        <dbReference type="ARBA" id="ARBA00060767"/>
    </source>
</evidence>
<accession>A0A1X0VFU5</accession>
<dbReference type="Proteomes" id="UP000192288">
    <property type="component" value="Unassembled WGS sequence"/>
</dbReference>
<dbReference type="GO" id="GO:0008176">
    <property type="term" value="F:tRNA (guanine(46)-N7)-methyltransferase activity"/>
    <property type="evidence" value="ECO:0007669"/>
    <property type="project" value="UniProtKB-UniRule"/>
</dbReference>
<evidence type="ECO:0000256" key="6">
    <source>
        <dbReference type="ARBA" id="ARBA00022694"/>
    </source>
</evidence>
<dbReference type="NCBIfam" id="NF001080">
    <property type="entry name" value="PRK00121.2-2"/>
    <property type="match status" value="1"/>
</dbReference>
<dbReference type="PROSITE" id="PS51625">
    <property type="entry name" value="SAM_MT_TRMB"/>
    <property type="match status" value="1"/>
</dbReference>
<comment type="pathway">
    <text evidence="7 9">tRNA modification; N(7)-methylguanine-tRNA biosynthesis.</text>
</comment>
<dbReference type="InterPro" id="IPR055361">
    <property type="entry name" value="tRNA_methyltr_TrmB_bact"/>
</dbReference>
<evidence type="ECO:0000313" key="10">
    <source>
        <dbReference type="EMBL" id="ORI98622.1"/>
    </source>
</evidence>
<proteinExistence type="inferred from homology"/>
<dbReference type="InterPro" id="IPR029063">
    <property type="entry name" value="SAM-dependent_MTases_sf"/>
</dbReference>
<feature type="binding site" evidence="9">
    <location>
        <position position="71"/>
    </location>
    <ligand>
        <name>S-adenosyl-L-methionine</name>
        <dbReference type="ChEBI" id="CHEBI:59789"/>
    </ligand>
</feature>
<comment type="similarity">
    <text evidence="8 9">Belongs to the class I-like SAM-binding methyltransferase superfamily. TrmB family.</text>
</comment>
<dbReference type="UniPathway" id="UPA00989"/>
<sequence length="233" mass="27188">MHLRAKPWASDWLTNHSDIVIDQDKATDQIGQWQKLFDQNQPIHVEIGSGKGQFILGMALAHPEINYIGMEIQETAIAIAARKSFDQVGKLPNLRYIYGNGNGVETYFEKSEIDKIYLNFSDPWPKKRHEARRLTYRSFLQSYEAVLPNQGEVEFKTDNRHLFEYSLVSFMTYGMRWSAEDYTLDLHADPDKVIGNVETEYEQKFMVKGQPIYKVKAHFQSTRYSINNKQRLI</sequence>
<dbReference type="NCBIfam" id="TIGR00091">
    <property type="entry name" value="tRNA (guanosine(46)-N7)-methyltransferase TrmB"/>
    <property type="match status" value="1"/>
</dbReference>
<feature type="binding site" evidence="9">
    <location>
        <position position="158"/>
    </location>
    <ligand>
        <name>substrate</name>
    </ligand>
</feature>
<dbReference type="PANTHER" id="PTHR23417:SF14">
    <property type="entry name" value="PENTACOTRIPEPTIDE-REPEAT REGION OF PRORP DOMAIN-CONTAINING PROTEIN"/>
    <property type="match status" value="1"/>
</dbReference>
<dbReference type="CDD" id="cd02440">
    <property type="entry name" value="AdoMet_MTases"/>
    <property type="match status" value="1"/>
</dbReference>
<dbReference type="EMBL" id="MPLS01000002">
    <property type="protein sequence ID" value="ORI98622.1"/>
    <property type="molecule type" value="Genomic_DNA"/>
</dbReference>
<feature type="binding site" evidence="9">
    <location>
        <position position="100"/>
    </location>
    <ligand>
        <name>S-adenosyl-L-methionine</name>
        <dbReference type="ChEBI" id="CHEBI:59789"/>
    </ligand>
</feature>
<comment type="catalytic activity">
    <reaction evidence="1 9">
        <text>guanosine(46) in tRNA + S-adenosyl-L-methionine = N(7)-methylguanosine(46) in tRNA + S-adenosyl-L-homocysteine</text>
        <dbReference type="Rhea" id="RHEA:42708"/>
        <dbReference type="Rhea" id="RHEA-COMP:10188"/>
        <dbReference type="Rhea" id="RHEA-COMP:10189"/>
        <dbReference type="ChEBI" id="CHEBI:57856"/>
        <dbReference type="ChEBI" id="CHEBI:59789"/>
        <dbReference type="ChEBI" id="CHEBI:74269"/>
        <dbReference type="ChEBI" id="CHEBI:74480"/>
        <dbReference type="EC" id="2.1.1.33"/>
    </reaction>
</comment>
<evidence type="ECO:0000256" key="4">
    <source>
        <dbReference type="ARBA" id="ARBA00022679"/>
    </source>
</evidence>
<dbReference type="SUPFAM" id="SSF53335">
    <property type="entry name" value="S-adenosyl-L-methionine-dependent methyltransferases"/>
    <property type="match status" value="1"/>
</dbReference>
<keyword evidence="6 9" id="KW-0819">tRNA processing</keyword>
<evidence type="ECO:0000256" key="7">
    <source>
        <dbReference type="ARBA" id="ARBA00060552"/>
    </source>
</evidence>
<comment type="caution">
    <text evidence="9">Lacks conserved residue(s) required for the propagation of feature annotation.</text>
</comment>
<dbReference type="RefSeq" id="WP_004915193.1">
    <property type="nucleotide sequence ID" value="NZ_MPLS01000002.1"/>
</dbReference>
<dbReference type="InterPro" id="IPR003358">
    <property type="entry name" value="tRNA_(Gua-N-7)_MeTrfase_Trmb"/>
</dbReference>
<name>A0A1X0VFU5_LEUPS</name>
<dbReference type="EC" id="2.1.1.33" evidence="9"/>
<reference evidence="10 11" key="1">
    <citation type="journal article" date="2017" name="Front. Microbiol.">
        <title>Genomic Characterization of Dairy Associated Leuconostoc Species and Diversity of Leuconostocs in Undefined Mixed Mesophilic Starter Cultures.</title>
        <authorList>
            <person name="Frantzen C.A."/>
            <person name="Kot W."/>
            <person name="Pedersen T.B."/>
            <person name="Ardo Y.M."/>
            <person name="Broadbent J.R."/>
            <person name="Neve H."/>
            <person name="Hansen L.H."/>
            <person name="Dal Bello F."/>
            <person name="Ostlie H.M."/>
            <person name="Kleppen H.P."/>
            <person name="Vogensen F.K."/>
            <person name="Holo H."/>
        </authorList>
    </citation>
    <scope>NUCLEOTIDE SEQUENCE [LARGE SCALE GENOMIC DNA]</scope>
    <source>
        <strain evidence="10 11">LMGCF08</strain>
    </source>
</reference>
<dbReference type="GO" id="GO:0043527">
    <property type="term" value="C:tRNA methyltransferase complex"/>
    <property type="evidence" value="ECO:0007669"/>
    <property type="project" value="TreeGrafter"/>
</dbReference>
<protein>
    <recommendedName>
        <fullName evidence="9">tRNA (guanine-N(7)-)-methyltransferase</fullName>
        <ecNumber evidence="9">2.1.1.33</ecNumber>
    </recommendedName>
    <alternativeName>
        <fullName evidence="9">tRNA (guanine(46)-N(7))-methyltransferase</fullName>
    </alternativeName>
    <alternativeName>
        <fullName evidence="9">tRNA(m7G46)-methyltransferase</fullName>
    </alternativeName>
</protein>
<feature type="binding site" evidence="9">
    <location>
        <position position="46"/>
    </location>
    <ligand>
        <name>S-adenosyl-L-methionine</name>
        <dbReference type="ChEBI" id="CHEBI:59789"/>
    </ligand>
</feature>
<feature type="binding site" evidence="9">
    <location>
        <position position="122"/>
    </location>
    <ligand>
        <name>S-adenosyl-L-methionine</name>
        <dbReference type="ChEBI" id="CHEBI:59789"/>
    </ligand>
</feature>
<keyword evidence="4 9" id="KW-0808">Transferase</keyword>
<dbReference type="STRING" id="33968.BMS77_02575"/>
<feature type="binding site" evidence="9">
    <location>
        <begin position="199"/>
        <end position="202"/>
    </location>
    <ligand>
        <name>substrate</name>
    </ligand>
</feature>
<evidence type="ECO:0000256" key="5">
    <source>
        <dbReference type="ARBA" id="ARBA00022691"/>
    </source>
</evidence>
<evidence type="ECO:0000313" key="11">
    <source>
        <dbReference type="Proteomes" id="UP000192288"/>
    </source>
</evidence>
<feature type="binding site" evidence="9">
    <location>
        <position position="126"/>
    </location>
    <ligand>
        <name>substrate</name>
    </ligand>
</feature>
<dbReference type="FunFam" id="3.40.50.150:FF:000035">
    <property type="entry name" value="tRNA (guanine-N(7)-)-methyltransferase"/>
    <property type="match status" value="1"/>
</dbReference>
<organism evidence="10 11">
    <name type="scientific">Leuconostoc pseudomesenteroides</name>
    <dbReference type="NCBI Taxonomy" id="33968"/>
    <lineage>
        <taxon>Bacteria</taxon>
        <taxon>Bacillati</taxon>
        <taxon>Bacillota</taxon>
        <taxon>Bacilli</taxon>
        <taxon>Lactobacillales</taxon>
        <taxon>Lactobacillaceae</taxon>
        <taxon>Leuconostoc</taxon>
    </lineage>
</organism>
<keyword evidence="3 9" id="KW-0489">Methyltransferase</keyword>
<evidence type="ECO:0000256" key="3">
    <source>
        <dbReference type="ARBA" id="ARBA00022603"/>
    </source>
</evidence>
<gene>
    <name evidence="9" type="primary">trmB</name>
    <name evidence="10" type="ORF">BMR96_01040</name>
</gene>
<evidence type="ECO:0000256" key="9">
    <source>
        <dbReference type="HAMAP-Rule" id="MF_01057"/>
    </source>
</evidence>
<keyword evidence="5 9" id="KW-0949">S-adenosyl-L-methionine</keyword>
<dbReference type="PANTHER" id="PTHR23417">
    <property type="entry name" value="3-DEOXY-D-MANNO-OCTULOSONIC-ACID TRANSFERASE/TRNA GUANINE-N 7 - -METHYLTRANSFERASE"/>
    <property type="match status" value="1"/>
</dbReference>
<dbReference type="Gene3D" id="3.40.50.150">
    <property type="entry name" value="Vaccinia Virus protein VP39"/>
    <property type="match status" value="1"/>
</dbReference>
<dbReference type="Pfam" id="PF02390">
    <property type="entry name" value="Methyltransf_4"/>
    <property type="match status" value="1"/>
</dbReference>
<evidence type="ECO:0000256" key="2">
    <source>
        <dbReference type="ARBA" id="ARBA00003015"/>
    </source>
</evidence>
<dbReference type="HAMAP" id="MF_01057">
    <property type="entry name" value="tRNA_methyltr_TrmB"/>
    <property type="match status" value="1"/>
</dbReference>
<dbReference type="AlphaFoldDB" id="A0A1X0VFU5"/>
<dbReference type="eggNOG" id="COG0220">
    <property type="taxonomic scope" value="Bacteria"/>
</dbReference>
<comment type="caution">
    <text evidence="10">The sequence shown here is derived from an EMBL/GenBank/DDBJ whole genome shotgun (WGS) entry which is preliminary data.</text>
</comment>
<comment type="function">
    <text evidence="2 9">Catalyzes the formation of N(7)-methylguanine at position 46 (m7G46) in tRNA.</text>
</comment>
<evidence type="ECO:0000256" key="1">
    <source>
        <dbReference type="ARBA" id="ARBA00000142"/>
    </source>
</evidence>